<comment type="caution">
    <text evidence="2">The sequence shown here is derived from an EMBL/GenBank/DDBJ whole genome shotgun (WGS) entry which is preliminary data.</text>
</comment>
<keyword evidence="3" id="KW-1185">Reference proteome</keyword>
<dbReference type="Proteomes" id="UP001172217">
    <property type="component" value="Unassembled WGS sequence"/>
</dbReference>
<evidence type="ECO:0000313" key="3">
    <source>
        <dbReference type="Proteomes" id="UP001172217"/>
    </source>
</evidence>
<dbReference type="RefSeq" id="WP_301771256.1">
    <property type="nucleotide sequence ID" value="NZ_JAUJQL010000023.1"/>
</dbReference>
<feature type="transmembrane region" description="Helical" evidence="1">
    <location>
        <begin position="7"/>
        <end position="28"/>
    </location>
</feature>
<reference evidence="2" key="1">
    <citation type="submission" date="2023-07" db="EMBL/GenBank/DDBJ databases">
        <title>A collection of bacterial strains from the Burkholderia cepacia Research Laboratory and Repository.</title>
        <authorList>
            <person name="Lipuma J."/>
            <person name="Spilker T."/>
            <person name="Caverly L."/>
        </authorList>
    </citation>
    <scope>NUCLEOTIDE SEQUENCE</scope>
    <source>
        <strain evidence="2">AU45194</strain>
    </source>
</reference>
<proteinExistence type="predicted"/>
<sequence>MNTLRRFFVDYLMVPLGIPLICAALSVYHVSKETSASGYATLAMAWPHLHQPTRDAIVSAMRGDGGRISQWEFVRLSNLALRDAGALELPIAGDDVSMQRERLVRTMTDTAPAGAILRATSFKCMPLQTVSALLDMRDNTAVRCATMSDVADSTGRVLIARKAQLFGWKKGTSVEWTSWTTNDGIVVGEKVLHGVAFTSALQPTPDESLTVMALHDISVPSLAAPAN</sequence>
<evidence type="ECO:0000313" key="2">
    <source>
        <dbReference type="EMBL" id="MDN7527678.1"/>
    </source>
</evidence>
<gene>
    <name evidence="2" type="ORF">QZM70_32520</name>
</gene>
<protein>
    <submittedName>
        <fullName evidence="2">Uncharacterized protein</fullName>
    </submittedName>
</protein>
<organism evidence="2 3">
    <name type="scientific">Burkholderia orbicola</name>
    <dbReference type="NCBI Taxonomy" id="2978683"/>
    <lineage>
        <taxon>Bacteria</taxon>
        <taxon>Pseudomonadati</taxon>
        <taxon>Pseudomonadota</taxon>
        <taxon>Betaproteobacteria</taxon>
        <taxon>Burkholderiales</taxon>
        <taxon>Burkholderiaceae</taxon>
        <taxon>Burkholderia</taxon>
        <taxon>Burkholderia cepacia complex</taxon>
    </lineage>
</organism>
<keyword evidence="1" id="KW-1133">Transmembrane helix</keyword>
<accession>A0ABT8P1X4</accession>
<keyword evidence="1" id="KW-0812">Transmembrane</keyword>
<dbReference type="EMBL" id="JAUJQL010000023">
    <property type="protein sequence ID" value="MDN7527678.1"/>
    <property type="molecule type" value="Genomic_DNA"/>
</dbReference>
<evidence type="ECO:0000256" key="1">
    <source>
        <dbReference type="SAM" id="Phobius"/>
    </source>
</evidence>
<keyword evidence="1" id="KW-0472">Membrane</keyword>
<name>A0ABT8P1X4_9BURK</name>